<evidence type="ECO:0000313" key="11">
    <source>
        <dbReference type="Proteomes" id="UP000231464"/>
    </source>
</evidence>
<evidence type="ECO:0000256" key="3">
    <source>
        <dbReference type="ARBA" id="ARBA00022448"/>
    </source>
</evidence>
<dbReference type="Proteomes" id="UP000231464">
    <property type="component" value="Unassembled WGS sequence"/>
</dbReference>
<gene>
    <name evidence="10" type="primary">secG</name>
    <name evidence="10" type="ORF">COU23_00185</name>
</gene>
<protein>
    <recommendedName>
        <fullName evidence="9">Protein-export membrane protein SecG</fullName>
    </recommendedName>
</protein>
<evidence type="ECO:0000256" key="2">
    <source>
        <dbReference type="ARBA" id="ARBA00008445"/>
    </source>
</evidence>
<evidence type="ECO:0000256" key="6">
    <source>
        <dbReference type="ARBA" id="ARBA00022989"/>
    </source>
</evidence>
<dbReference type="GO" id="GO:0015450">
    <property type="term" value="F:protein-transporting ATPase activity"/>
    <property type="evidence" value="ECO:0007669"/>
    <property type="project" value="UniProtKB-UniRule"/>
</dbReference>
<sequence length="71" mass="7595">MQNILNYAQIGVSIFLIILILLQQRGSGLGSAFGGSGDIYSTKRGAEKTIFILTIILSVLFLALGVARILL</sequence>
<dbReference type="NCBIfam" id="TIGR00810">
    <property type="entry name" value="secG"/>
    <property type="match status" value="1"/>
</dbReference>
<comment type="caution">
    <text evidence="10">The sequence shown here is derived from an EMBL/GenBank/DDBJ whole genome shotgun (WGS) entry which is preliminary data.</text>
</comment>
<feature type="transmembrane region" description="Helical" evidence="9">
    <location>
        <begin position="50"/>
        <end position="70"/>
    </location>
</feature>
<dbReference type="AlphaFoldDB" id="A0A2M6WBE4"/>
<keyword evidence="9" id="KW-1003">Cell membrane</keyword>
<comment type="similarity">
    <text evidence="2 9">Belongs to the SecG family.</text>
</comment>
<dbReference type="Pfam" id="PF03840">
    <property type="entry name" value="SecG"/>
    <property type="match status" value="1"/>
</dbReference>
<proteinExistence type="inferred from homology"/>
<evidence type="ECO:0000256" key="1">
    <source>
        <dbReference type="ARBA" id="ARBA00004141"/>
    </source>
</evidence>
<evidence type="ECO:0000313" key="10">
    <source>
        <dbReference type="EMBL" id="PIT90119.1"/>
    </source>
</evidence>
<organism evidence="10 11">
    <name type="scientific">Candidatus Kuenenbacteria bacterium CG10_big_fil_rev_8_21_14_0_10_36_11</name>
    <dbReference type="NCBI Taxonomy" id="1974618"/>
    <lineage>
        <taxon>Bacteria</taxon>
        <taxon>Candidatus Kueneniibacteriota</taxon>
    </lineage>
</organism>
<keyword evidence="4 9" id="KW-0812">Transmembrane</keyword>
<comment type="subcellular location">
    <subcellularLocation>
        <location evidence="9">Cell membrane</location>
        <topology evidence="9">Multi-pass membrane protein</topology>
    </subcellularLocation>
    <subcellularLocation>
        <location evidence="1">Membrane</location>
        <topology evidence="1">Multi-pass membrane protein</topology>
    </subcellularLocation>
</comment>
<dbReference type="InterPro" id="IPR004692">
    <property type="entry name" value="SecG"/>
</dbReference>
<dbReference type="EMBL" id="PFBP01000003">
    <property type="protein sequence ID" value="PIT90119.1"/>
    <property type="molecule type" value="Genomic_DNA"/>
</dbReference>
<evidence type="ECO:0000256" key="8">
    <source>
        <dbReference type="ARBA" id="ARBA00023136"/>
    </source>
</evidence>
<keyword evidence="8 9" id="KW-0472">Membrane</keyword>
<keyword evidence="6 9" id="KW-1133">Transmembrane helix</keyword>
<reference evidence="11" key="1">
    <citation type="submission" date="2017-09" db="EMBL/GenBank/DDBJ databases">
        <title>Depth-based differentiation of microbial function through sediment-hosted aquifers and enrichment of novel symbionts in the deep terrestrial subsurface.</title>
        <authorList>
            <person name="Probst A.J."/>
            <person name="Ladd B."/>
            <person name="Jarett J.K."/>
            <person name="Geller-Mcgrath D.E."/>
            <person name="Sieber C.M.K."/>
            <person name="Emerson J.B."/>
            <person name="Anantharaman K."/>
            <person name="Thomas B.C."/>
            <person name="Malmstrom R."/>
            <person name="Stieglmeier M."/>
            <person name="Klingl A."/>
            <person name="Woyke T."/>
            <person name="Ryan C.M."/>
            <person name="Banfield J.F."/>
        </authorList>
    </citation>
    <scope>NUCLEOTIDE SEQUENCE [LARGE SCALE GENOMIC DNA]</scope>
</reference>
<keyword evidence="3 9" id="KW-0813">Transport</keyword>
<evidence type="ECO:0000256" key="5">
    <source>
        <dbReference type="ARBA" id="ARBA00022927"/>
    </source>
</evidence>
<evidence type="ECO:0000256" key="4">
    <source>
        <dbReference type="ARBA" id="ARBA00022692"/>
    </source>
</evidence>
<dbReference type="GO" id="GO:0005886">
    <property type="term" value="C:plasma membrane"/>
    <property type="evidence" value="ECO:0007669"/>
    <property type="project" value="UniProtKB-SubCell"/>
</dbReference>
<feature type="transmembrane region" description="Helical" evidence="9">
    <location>
        <begin position="6"/>
        <end position="22"/>
    </location>
</feature>
<evidence type="ECO:0000256" key="9">
    <source>
        <dbReference type="RuleBase" id="RU365087"/>
    </source>
</evidence>
<comment type="function">
    <text evidence="9">Involved in protein export. Participates in an early event of protein translocation.</text>
</comment>
<dbReference type="GO" id="GO:0009306">
    <property type="term" value="P:protein secretion"/>
    <property type="evidence" value="ECO:0007669"/>
    <property type="project" value="UniProtKB-UniRule"/>
</dbReference>
<keyword evidence="7 9" id="KW-0811">Translocation</keyword>
<name>A0A2M6WBE4_9BACT</name>
<keyword evidence="5 9" id="KW-0653">Protein transport</keyword>
<evidence type="ECO:0000256" key="7">
    <source>
        <dbReference type="ARBA" id="ARBA00023010"/>
    </source>
</evidence>
<accession>A0A2M6WBE4</accession>